<dbReference type="Proteomes" id="UP001605261">
    <property type="component" value="Unassembled WGS sequence"/>
</dbReference>
<reference evidence="1 2" key="1">
    <citation type="submission" date="2024-09" db="EMBL/GenBank/DDBJ databases">
        <authorList>
            <consortium name="All-Russian atlas of soil microorganisms"/>
            <consortium name="as a basis for the search for new antimicrobial producers and enzymes with unique properties"/>
            <person name="Sokolova E.A."/>
            <person name="Voronina E.N."/>
        </authorList>
    </citation>
    <scope>NUCLEOTIDE SEQUENCE [LARGE SCALE GENOMIC DNA]</scope>
    <source>
        <strain evidence="1 2">AF-22b-331.1</strain>
    </source>
</reference>
<evidence type="ECO:0000313" key="1">
    <source>
        <dbReference type="EMBL" id="MFG6109373.1"/>
    </source>
</evidence>
<organism evidence="1 2">
    <name type="scientific">Stenotrophomonas nematodicola</name>
    <dbReference type="NCBI Taxonomy" id="2656746"/>
    <lineage>
        <taxon>Bacteria</taxon>
        <taxon>Pseudomonadati</taxon>
        <taxon>Pseudomonadota</taxon>
        <taxon>Gammaproteobacteria</taxon>
        <taxon>Lysobacterales</taxon>
        <taxon>Lysobacteraceae</taxon>
        <taxon>Stenotrophomonas</taxon>
    </lineage>
</organism>
<name>A0ABW7CZS6_9GAMM</name>
<sequence length="107" mass="11302">MVEPYPALRPVRVELCLDAVDSCGRTVMALNASTARPMAYAFGVEPMWYGFVLNDPAMPVIEPGATVTCTISFLNHDGAIEALHSGASVLFGDGSSTKGVIKIVSLD</sequence>
<accession>A0ABW7CZS6</accession>
<keyword evidence="2" id="KW-1185">Reference proteome</keyword>
<proteinExistence type="predicted"/>
<gene>
    <name evidence="1" type="ORF">ACEU0G_003384</name>
</gene>
<dbReference type="EMBL" id="JBHGCJ010000005">
    <property type="protein sequence ID" value="MFG6109373.1"/>
    <property type="molecule type" value="Genomic_DNA"/>
</dbReference>
<protein>
    <submittedName>
        <fullName evidence="1">Uncharacterized protein</fullName>
    </submittedName>
</protein>
<comment type="caution">
    <text evidence="1">The sequence shown here is derived from an EMBL/GenBank/DDBJ whole genome shotgun (WGS) entry which is preliminary data.</text>
</comment>
<evidence type="ECO:0000313" key="2">
    <source>
        <dbReference type="Proteomes" id="UP001605261"/>
    </source>
</evidence>